<dbReference type="GO" id="GO:0046872">
    <property type="term" value="F:metal ion binding"/>
    <property type="evidence" value="ECO:0007669"/>
    <property type="project" value="UniProtKB-KW"/>
</dbReference>
<comment type="similarity">
    <text evidence="3 16">Belongs to the TRAFAC class translation factor GTPase superfamily. Classic translation factor GTPase family. EF-Tu/EF-1A subfamily.</text>
</comment>
<dbReference type="GO" id="GO:0070125">
    <property type="term" value="P:mitochondrial translational elongation"/>
    <property type="evidence" value="ECO:0007669"/>
    <property type="project" value="TreeGrafter"/>
</dbReference>
<comment type="function">
    <text evidence="16">This protein promotes the GTP-dependent binding of aminoacyl-tRNA to the A-site of ribosomes during protein biosynthesis.</text>
</comment>
<dbReference type="Gene3D" id="3.40.50.300">
    <property type="entry name" value="P-loop containing nucleotide triphosphate hydrolases"/>
    <property type="match status" value="1"/>
</dbReference>
<keyword evidence="6" id="KW-0479">Metal-binding</keyword>
<dbReference type="CDD" id="cd03706">
    <property type="entry name" value="mtEFTU_III"/>
    <property type="match status" value="1"/>
</dbReference>
<dbReference type="PANTHER" id="PTHR43721">
    <property type="entry name" value="ELONGATION FACTOR TU-RELATED"/>
    <property type="match status" value="1"/>
</dbReference>
<evidence type="ECO:0000313" key="18">
    <source>
        <dbReference type="EMBL" id="KDR15448.1"/>
    </source>
</evidence>
<keyword evidence="13" id="KW-0496">Mitochondrion</keyword>
<evidence type="ECO:0000256" key="3">
    <source>
        <dbReference type="ARBA" id="ARBA00007249"/>
    </source>
</evidence>
<dbReference type="NCBIfam" id="TIGR00485">
    <property type="entry name" value="EF-Tu"/>
    <property type="match status" value="1"/>
</dbReference>
<dbReference type="InterPro" id="IPR000795">
    <property type="entry name" value="T_Tr_GTP-bd_dom"/>
</dbReference>
<dbReference type="InterPro" id="IPR004160">
    <property type="entry name" value="Transl_elong_EFTu/EF1A_C"/>
</dbReference>
<evidence type="ECO:0000256" key="4">
    <source>
        <dbReference type="ARBA" id="ARBA00011245"/>
    </source>
</evidence>
<dbReference type="OMA" id="EGDKEWG"/>
<dbReference type="FunCoup" id="A0A067R0M6">
    <property type="interactions" value="1328"/>
</dbReference>
<keyword evidence="11" id="KW-0648">Protein biosynthesis</keyword>
<dbReference type="PANTHER" id="PTHR43721:SF36">
    <property type="entry name" value="ELONGATION FACTOR TU, MITOCHONDRIAL"/>
    <property type="match status" value="1"/>
</dbReference>
<dbReference type="GO" id="GO:0005739">
    <property type="term" value="C:mitochondrion"/>
    <property type="evidence" value="ECO:0007669"/>
    <property type="project" value="UniProtKB-SubCell"/>
</dbReference>
<evidence type="ECO:0000256" key="14">
    <source>
        <dbReference type="ARBA" id="ARBA00023134"/>
    </source>
</evidence>
<evidence type="ECO:0000256" key="12">
    <source>
        <dbReference type="ARBA" id="ARBA00022946"/>
    </source>
</evidence>
<evidence type="ECO:0000256" key="13">
    <source>
        <dbReference type="ARBA" id="ARBA00023128"/>
    </source>
</evidence>
<evidence type="ECO:0000259" key="17">
    <source>
        <dbReference type="PROSITE" id="PS51722"/>
    </source>
</evidence>
<dbReference type="SUPFAM" id="SSF52540">
    <property type="entry name" value="P-loop containing nucleoside triphosphate hydrolases"/>
    <property type="match status" value="1"/>
</dbReference>
<dbReference type="InterPro" id="IPR009001">
    <property type="entry name" value="Transl_elong_EF1A/Init_IF2_C"/>
</dbReference>
<keyword evidence="12" id="KW-0809">Transit peptide</keyword>
<evidence type="ECO:0000256" key="8">
    <source>
        <dbReference type="ARBA" id="ARBA00022768"/>
    </source>
</evidence>
<keyword evidence="19" id="KW-1185">Reference proteome</keyword>
<comment type="subunit">
    <text evidence="4">Monomer.</text>
</comment>
<evidence type="ECO:0000256" key="15">
    <source>
        <dbReference type="ARBA" id="ARBA00051990"/>
    </source>
</evidence>
<evidence type="ECO:0000313" key="19">
    <source>
        <dbReference type="Proteomes" id="UP000027135"/>
    </source>
</evidence>
<protein>
    <recommendedName>
        <fullName evidence="16">Elongation factor Tu</fullName>
    </recommendedName>
</protein>
<evidence type="ECO:0000256" key="10">
    <source>
        <dbReference type="ARBA" id="ARBA00022842"/>
    </source>
</evidence>
<evidence type="ECO:0000256" key="6">
    <source>
        <dbReference type="ARBA" id="ARBA00022723"/>
    </source>
</evidence>
<dbReference type="Proteomes" id="UP000027135">
    <property type="component" value="Unassembled WGS sequence"/>
</dbReference>
<dbReference type="FunFam" id="2.40.30.10:FF:000001">
    <property type="entry name" value="Elongation factor Tu"/>
    <property type="match status" value="1"/>
</dbReference>
<evidence type="ECO:0000256" key="16">
    <source>
        <dbReference type="RuleBase" id="RU000325"/>
    </source>
</evidence>
<dbReference type="FunFam" id="2.40.30.10:FF:000092">
    <property type="entry name" value="Elongation factor Tu"/>
    <property type="match status" value="1"/>
</dbReference>
<dbReference type="AlphaFoldDB" id="A0A067R0M6"/>
<keyword evidence="9" id="KW-0378">Hydrolase</keyword>
<dbReference type="InterPro" id="IPR033720">
    <property type="entry name" value="EFTU_2"/>
</dbReference>
<reference evidence="18 19" key="1">
    <citation type="journal article" date="2014" name="Nat. Commun.">
        <title>Molecular traces of alternative social organization in a termite genome.</title>
        <authorList>
            <person name="Terrapon N."/>
            <person name="Li C."/>
            <person name="Robertson H.M."/>
            <person name="Ji L."/>
            <person name="Meng X."/>
            <person name="Booth W."/>
            <person name="Chen Z."/>
            <person name="Childers C.P."/>
            <person name="Glastad K.M."/>
            <person name="Gokhale K."/>
            <person name="Gowin J."/>
            <person name="Gronenberg W."/>
            <person name="Hermansen R.A."/>
            <person name="Hu H."/>
            <person name="Hunt B.G."/>
            <person name="Huylmans A.K."/>
            <person name="Khalil S.M."/>
            <person name="Mitchell R.D."/>
            <person name="Munoz-Torres M.C."/>
            <person name="Mustard J.A."/>
            <person name="Pan H."/>
            <person name="Reese J.T."/>
            <person name="Scharf M.E."/>
            <person name="Sun F."/>
            <person name="Vogel H."/>
            <person name="Xiao J."/>
            <person name="Yang W."/>
            <person name="Yang Z."/>
            <person name="Yang Z."/>
            <person name="Zhou J."/>
            <person name="Zhu J."/>
            <person name="Brent C.S."/>
            <person name="Elsik C.G."/>
            <person name="Goodisman M.A."/>
            <person name="Liberles D.A."/>
            <person name="Roe R.M."/>
            <person name="Vargo E.L."/>
            <person name="Vilcinskas A."/>
            <person name="Wang J."/>
            <person name="Bornberg-Bauer E."/>
            <person name="Korb J."/>
            <person name="Zhang G."/>
            <person name="Liebig J."/>
        </authorList>
    </citation>
    <scope>NUCLEOTIDE SEQUENCE [LARGE SCALE GENOMIC DNA]</scope>
    <source>
        <tissue evidence="18">Whole organism</tissue>
    </source>
</reference>
<dbReference type="GO" id="GO:0003746">
    <property type="term" value="F:translation elongation factor activity"/>
    <property type="evidence" value="ECO:0007669"/>
    <property type="project" value="UniProtKB-UniRule"/>
</dbReference>
<dbReference type="NCBIfam" id="NF009373">
    <property type="entry name" value="PRK12736.1"/>
    <property type="match status" value="1"/>
</dbReference>
<proteinExistence type="inferred from homology"/>
<dbReference type="InterPro" id="IPR050055">
    <property type="entry name" value="EF-Tu_GTPase"/>
</dbReference>
<dbReference type="Pfam" id="PF03144">
    <property type="entry name" value="GTP_EFTU_D2"/>
    <property type="match status" value="1"/>
</dbReference>
<accession>A0A067R0M6</accession>
<dbReference type="Pfam" id="PF03143">
    <property type="entry name" value="GTP_EFTU_D3"/>
    <property type="match status" value="1"/>
</dbReference>
<dbReference type="GO" id="GO:0003924">
    <property type="term" value="F:GTPase activity"/>
    <property type="evidence" value="ECO:0007669"/>
    <property type="project" value="UniProtKB-UniRule"/>
</dbReference>
<evidence type="ECO:0000256" key="7">
    <source>
        <dbReference type="ARBA" id="ARBA00022741"/>
    </source>
</evidence>
<dbReference type="GO" id="GO:0005525">
    <property type="term" value="F:GTP binding"/>
    <property type="evidence" value="ECO:0007669"/>
    <property type="project" value="UniProtKB-UniRule"/>
</dbReference>
<evidence type="ECO:0000256" key="9">
    <source>
        <dbReference type="ARBA" id="ARBA00022801"/>
    </source>
</evidence>
<keyword evidence="14 16" id="KW-0342">GTP-binding</keyword>
<dbReference type="NCBIfam" id="NF000766">
    <property type="entry name" value="PRK00049.1"/>
    <property type="match status" value="1"/>
</dbReference>
<comment type="subcellular location">
    <subcellularLocation>
        <location evidence="2">Cytoplasm</location>
    </subcellularLocation>
    <subcellularLocation>
        <location evidence="1">Mitochondrion</location>
    </subcellularLocation>
</comment>
<dbReference type="PROSITE" id="PS51722">
    <property type="entry name" value="G_TR_2"/>
    <property type="match status" value="1"/>
</dbReference>
<dbReference type="CDD" id="cd01884">
    <property type="entry name" value="EF_Tu"/>
    <property type="match status" value="1"/>
</dbReference>
<evidence type="ECO:0000256" key="2">
    <source>
        <dbReference type="ARBA" id="ARBA00004496"/>
    </source>
</evidence>
<keyword evidence="7 16" id="KW-0547">Nucleotide-binding</keyword>
<dbReference type="InParanoid" id="A0A067R0M6"/>
<dbReference type="PRINTS" id="PR00315">
    <property type="entry name" value="ELONGATNFCT"/>
</dbReference>
<keyword evidence="5" id="KW-0963">Cytoplasm</keyword>
<dbReference type="InterPro" id="IPR027417">
    <property type="entry name" value="P-loop_NTPase"/>
</dbReference>
<comment type="catalytic activity">
    <reaction evidence="15">
        <text>GTP + H2O = GDP + phosphate + H(+)</text>
        <dbReference type="Rhea" id="RHEA:19669"/>
        <dbReference type="ChEBI" id="CHEBI:15377"/>
        <dbReference type="ChEBI" id="CHEBI:15378"/>
        <dbReference type="ChEBI" id="CHEBI:37565"/>
        <dbReference type="ChEBI" id="CHEBI:43474"/>
        <dbReference type="ChEBI" id="CHEBI:58189"/>
        <dbReference type="EC" id="3.6.5.3"/>
    </reaction>
    <physiologicalReaction direction="left-to-right" evidence="15">
        <dbReference type="Rhea" id="RHEA:19670"/>
    </physiologicalReaction>
</comment>
<dbReference type="SUPFAM" id="SSF50465">
    <property type="entry name" value="EF-Tu/eEF-1alpha/eIF2-gamma C-terminal domain"/>
    <property type="match status" value="1"/>
</dbReference>
<dbReference type="PROSITE" id="PS00301">
    <property type="entry name" value="G_TR_1"/>
    <property type="match status" value="1"/>
</dbReference>
<dbReference type="EMBL" id="KK852824">
    <property type="protein sequence ID" value="KDR15448.1"/>
    <property type="molecule type" value="Genomic_DNA"/>
</dbReference>
<dbReference type="SUPFAM" id="SSF50447">
    <property type="entry name" value="Translation proteins"/>
    <property type="match status" value="1"/>
</dbReference>
<feature type="domain" description="Tr-type G" evidence="17">
    <location>
        <begin position="62"/>
        <end position="257"/>
    </location>
</feature>
<dbReference type="InterPro" id="IPR031157">
    <property type="entry name" value="G_TR_CS"/>
</dbReference>
<evidence type="ECO:0000256" key="5">
    <source>
        <dbReference type="ARBA" id="ARBA00022490"/>
    </source>
</evidence>
<dbReference type="eggNOG" id="KOG0460">
    <property type="taxonomic scope" value="Eukaryota"/>
</dbReference>
<dbReference type="Pfam" id="PF00009">
    <property type="entry name" value="GTP_EFTU"/>
    <property type="match status" value="1"/>
</dbReference>
<dbReference type="InterPro" id="IPR004161">
    <property type="entry name" value="EFTu-like_2"/>
</dbReference>
<name>A0A067R0M6_ZOONE</name>
<dbReference type="InterPro" id="IPR041709">
    <property type="entry name" value="EF-Tu_GTP-bd"/>
</dbReference>
<gene>
    <name evidence="18" type="ORF">L798_09153</name>
</gene>
<dbReference type="Gene3D" id="2.40.30.10">
    <property type="entry name" value="Translation factors"/>
    <property type="match status" value="2"/>
</dbReference>
<dbReference type="FunFam" id="3.40.50.300:FF:000576">
    <property type="entry name" value="Elongation factor Tu"/>
    <property type="match status" value="1"/>
</dbReference>
<dbReference type="STRING" id="136037.A0A067R0M6"/>
<organism evidence="18 19">
    <name type="scientific">Zootermopsis nevadensis</name>
    <name type="common">Dampwood termite</name>
    <dbReference type="NCBI Taxonomy" id="136037"/>
    <lineage>
        <taxon>Eukaryota</taxon>
        <taxon>Metazoa</taxon>
        <taxon>Ecdysozoa</taxon>
        <taxon>Arthropoda</taxon>
        <taxon>Hexapoda</taxon>
        <taxon>Insecta</taxon>
        <taxon>Pterygota</taxon>
        <taxon>Neoptera</taxon>
        <taxon>Polyneoptera</taxon>
        <taxon>Dictyoptera</taxon>
        <taxon>Blattodea</taxon>
        <taxon>Blattoidea</taxon>
        <taxon>Termitoidae</taxon>
        <taxon>Termopsidae</taxon>
        <taxon>Zootermopsis</taxon>
    </lineage>
</organism>
<dbReference type="NCBIfam" id="NF009372">
    <property type="entry name" value="PRK12735.1"/>
    <property type="match status" value="1"/>
</dbReference>
<evidence type="ECO:0000256" key="11">
    <source>
        <dbReference type="ARBA" id="ARBA00022917"/>
    </source>
</evidence>
<dbReference type="InterPro" id="IPR009000">
    <property type="entry name" value="Transl_B-barrel_sf"/>
</dbReference>
<dbReference type="CDD" id="cd03697">
    <property type="entry name" value="EFTU_II"/>
    <property type="match status" value="1"/>
</dbReference>
<keyword evidence="8 16" id="KW-0251">Elongation factor</keyword>
<evidence type="ECO:0000256" key="1">
    <source>
        <dbReference type="ARBA" id="ARBA00004173"/>
    </source>
</evidence>
<dbReference type="OrthoDB" id="2067at2759"/>
<dbReference type="InterPro" id="IPR004541">
    <property type="entry name" value="Transl_elong_EFTu/EF1A_bac/org"/>
</dbReference>
<sequence length="473" mass="52147">MAAWMSARVILSPVVQRTIKQILFGGEITKYHHNVKVTKWFLPASNFQRCYATEKKVFSRDKPHCNVGTIGHVDHGKTTLTAAITKVLADKALAKLKGYAEIDNAPEERARGITINVAHIEYQTTNRHYGHTDCPGHADYIKNMITGTAQMDGAILVVAATDGAMPQTREHLLLAKQIGINHIVVFINKIDAADQEMVELVEMEIRELMTEMGYDGDNAPVVKGSALCALEGKNPEIGADSIMSLLENIDSHIPTPTRELDKPFLLPVENVYSIPGRGTVVTGRLERGVIKKGNECEFVGHNKTMKSTVTGVEMFHQILEEAHAGDQLGALVRGIKREDIRRGMIMCKPGSVKAQDHVEAQVYILSKEEGGRAKPFTSYIQLQMFSRTWDVAVQIIIPDKEMVMPGEDSKLVLRLFKPMVLEQGQRFTLRDGTLTLGTGVVTKVMLGLSEKERLLIVEGKRACQAAAATAQTG</sequence>
<keyword evidence="10" id="KW-0460">Magnesium</keyword>